<reference evidence="3" key="1">
    <citation type="journal article" date="2019" name="Int. J. Syst. Evol. Microbiol.">
        <title>The Global Catalogue of Microorganisms (GCM) 10K type strain sequencing project: providing services to taxonomists for standard genome sequencing and annotation.</title>
        <authorList>
            <consortium name="The Broad Institute Genomics Platform"/>
            <consortium name="The Broad Institute Genome Sequencing Center for Infectious Disease"/>
            <person name="Wu L."/>
            <person name="Ma J."/>
        </authorList>
    </citation>
    <scope>NUCLEOTIDE SEQUENCE [LARGE SCALE GENOMIC DNA]</scope>
    <source>
        <strain evidence="3">CCUG 60022</strain>
    </source>
</reference>
<accession>A0ABW2ZC86</accession>
<dbReference type="SUPFAM" id="SSF51445">
    <property type="entry name" value="(Trans)glycosidases"/>
    <property type="match status" value="1"/>
</dbReference>
<feature type="domain" description="Glycosyl hydrolase family 13 catalytic" evidence="1">
    <location>
        <begin position="41"/>
        <end position="462"/>
    </location>
</feature>
<organism evidence="2 3">
    <name type="scientific">Lutibacter aestuarii</name>
    <dbReference type="NCBI Taxonomy" id="861111"/>
    <lineage>
        <taxon>Bacteria</taxon>
        <taxon>Pseudomonadati</taxon>
        <taxon>Bacteroidota</taxon>
        <taxon>Flavobacteriia</taxon>
        <taxon>Flavobacteriales</taxon>
        <taxon>Flavobacteriaceae</taxon>
        <taxon>Lutibacter</taxon>
    </lineage>
</organism>
<name>A0ABW2ZC86_9FLAO</name>
<evidence type="ECO:0000313" key="2">
    <source>
        <dbReference type="EMBL" id="MFD0762895.1"/>
    </source>
</evidence>
<evidence type="ECO:0000313" key="3">
    <source>
        <dbReference type="Proteomes" id="UP001597032"/>
    </source>
</evidence>
<dbReference type="PANTHER" id="PTHR10357:SF209">
    <property type="entry name" value="PERIPLASMIC ALPHA-AMYLASE"/>
    <property type="match status" value="1"/>
</dbReference>
<dbReference type="SMART" id="SM00642">
    <property type="entry name" value="Aamy"/>
    <property type="match status" value="1"/>
</dbReference>
<dbReference type="PROSITE" id="PS51257">
    <property type="entry name" value="PROKAR_LIPOPROTEIN"/>
    <property type="match status" value="1"/>
</dbReference>
<evidence type="ECO:0000259" key="1">
    <source>
        <dbReference type="SMART" id="SM00642"/>
    </source>
</evidence>
<dbReference type="Gene3D" id="3.20.20.80">
    <property type="entry name" value="Glycosidases"/>
    <property type="match status" value="1"/>
</dbReference>
<protein>
    <submittedName>
        <fullName evidence="2">Alpha-amylase family glycosyl hydrolase</fullName>
    </submittedName>
</protein>
<dbReference type="PANTHER" id="PTHR10357">
    <property type="entry name" value="ALPHA-AMYLASE FAMILY MEMBER"/>
    <property type="match status" value="1"/>
</dbReference>
<dbReference type="EMBL" id="JBHTIC010000019">
    <property type="protein sequence ID" value="MFD0762895.1"/>
    <property type="molecule type" value="Genomic_DNA"/>
</dbReference>
<dbReference type="Proteomes" id="UP001597032">
    <property type="component" value="Unassembled WGS sequence"/>
</dbReference>
<dbReference type="Pfam" id="PF00128">
    <property type="entry name" value="Alpha-amylase"/>
    <property type="match status" value="1"/>
</dbReference>
<dbReference type="RefSeq" id="WP_372800826.1">
    <property type="nucleotide sequence ID" value="NZ_JBHTIC010000019.1"/>
</dbReference>
<dbReference type="InterPro" id="IPR006047">
    <property type="entry name" value="GH13_cat_dom"/>
</dbReference>
<keyword evidence="3" id="KW-1185">Reference proteome</keyword>
<dbReference type="GO" id="GO:0016787">
    <property type="term" value="F:hydrolase activity"/>
    <property type="evidence" value="ECO:0007669"/>
    <property type="project" value="UniProtKB-KW"/>
</dbReference>
<keyword evidence="2" id="KW-0378">Hydrolase</keyword>
<proteinExistence type="predicted"/>
<dbReference type="InterPro" id="IPR017853">
    <property type="entry name" value="GH"/>
</dbReference>
<gene>
    <name evidence="2" type="ORF">ACFQZW_12455</name>
</gene>
<sequence>MQKYILYFILLISFISCKNSTQQVVKAVETPFIWENVTMYFLLTDRFFNGDTNNDVNFNRTQKAGKLRGFEGGDIKGIIKKIEAGYFTNLGVNAIWLSPVYEQIHGATDEGTGLTYAYHGYWTKDWTSLEPNFGTKEDLKKLVEIAHAHGIRIVLDAVINHTGPVTEVDTVWPKNWVRTSPQCTYQGYESTVKCTLVENLPDIKTENNTDVNLPPHLIEKWKKEGRYEQEMAELEVFFKQTGYPRAPKYYIMKWLADYITDYGIDGYRADTVKHTEEDVWQDFKKVCDNAFENYKINNPDKILDNNNFYLVAEVYNYGISGGRYFDFGDKKVDYFNKAFQSSINFEFKWNAAQDTYEEIFSRYSSILNNELKGYGVLNYISSHDDGSPYDAKREQPLESATKLLLSPGGAQIYYGDETARSLIIEETVGDATLRSNMNWNDISTNKKTKEILAHWQKLGKFRSKHPSIGAGIHKMISEQPYVFKRTYSENNFNDSVVVGIDLQVGKKELFVEDTFANGTKLIDFYSNTEVEVKNNKVTLITPYTMVLLEKKI</sequence>
<comment type="caution">
    <text evidence="2">The sequence shown here is derived from an EMBL/GenBank/DDBJ whole genome shotgun (WGS) entry which is preliminary data.</text>
</comment>